<gene>
    <name evidence="2" type="ORF">Scep_005768</name>
</gene>
<proteinExistence type="predicted"/>
<protein>
    <submittedName>
        <fullName evidence="2">Uncharacterized protein</fullName>
    </submittedName>
</protein>
<accession>A0AAP0KY41</accession>
<comment type="caution">
    <text evidence="2">The sequence shown here is derived from an EMBL/GenBank/DDBJ whole genome shotgun (WGS) entry which is preliminary data.</text>
</comment>
<evidence type="ECO:0000313" key="2">
    <source>
        <dbReference type="EMBL" id="KAK9159194.1"/>
    </source>
</evidence>
<dbReference type="Proteomes" id="UP001419268">
    <property type="component" value="Unassembled WGS sequence"/>
</dbReference>
<evidence type="ECO:0000313" key="3">
    <source>
        <dbReference type="Proteomes" id="UP001419268"/>
    </source>
</evidence>
<keyword evidence="3" id="KW-1185">Reference proteome</keyword>
<feature type="region of interest" description="Disordered" evidence="1">
    <location>
        <begin position="1"/>
        <end position="28"/>
    </location>
</feature>
<feature type="compositionally biased region" description="Basic residues" evidence="1">
    <location>
        <begin position="9"/>
        <end position="28"/>
    </location>
</feature>
<name>A0AAP0KY41_9MAGN</name>
<dbReference type="EMBL" id="JBBNAG010000002">
    <property type="protein sequence ID" value="KAK9159194.1"/>
    <property type="molecule type" value="Genomic_DNA"/>
</dbReference>
<organism evidence="2 3">
    <name type="scientific">Stephania cephalantha</name>
    <dbReference type="NCBI Taxonomy" id="152367"/>
    <lineage>
        <taxon>Eukaryota</taxon>
        <taxon>Viridiplantae</taxon>
        <taxon>Streptophyta</taxon>
        <taxon>Embryophyta</taxon>
        <taxon>Tracheophyta</taxon>
        <taxon>Spermatophyta</taxon>
        <taxon>Magnoliopsida</taxon>
        <taxon>Ranunculales</taxon>
        <taxon>Menispermaceae</taxon>
        <taxon>Menispermoideae</taxon>
        <taxon>Cissampelideae</taxon>
        <taxon>Stephania</taxon>
    </lineage>
</organism>
<evidence type="ECO:0000256" key="1">
    <source>
        <dbReference type="SAM" id="MobiDB-lite"/>
    </source>
</evidence>
<reference evidence="2 3" key="1">
    <citation type="submission" date="2024-01" db="EMBL/GenBank/DDBJ databases">
        <title>Genome assemblies of Stephania.</title>
        <authorList>
            <person name="Yang L."/>
        </authorList>
    </citation>
    <scope>NUCLEOTIDE SEQUENCE [LARGE SCALE GENOMIC DNA]</scope>
    <source>
        <strain evidence="2">JXDWG</strain>
        <tissue evidence="2">Leaf</tissue>
    </source>
</reference>
<sequence length="65" mass="7490">MLEVGNWMRRGKMRGSSKSINRKKKKKTGNILAINRGHNPINEREQQSDSSEILVSAVMENEYRS</sequence>
<dbReference type="AlphaFoldDB" id="A0AAP0KY41"/>